<evidence type="ECO:0000259" key="2">
    <source>
        <dbReference type="PROSITE" id="PS51253"/>
    </source>
</evidence>
<dbReference type="OrthoDB" id="7762032at2759"/>
<comment type="caution">
    <text evidence="3">The sequence shown here is derived from an EMBL/GenBank/DDBJ whole genome shotgun (WGS) entry which is preliminary data.</text>
</comment>
<evidence type="ECO:0000256" key="1">
    <source>
        <dbReference type="ARBA" id="ARBA00023125"/>
    </source>
</evidence>
<dbReference type="GO" id="GO:0003677">
    <property type="term" value="F:DNA binding"/>
    <property type="evidence" value="ECO:0007669"/>
    <property type="project" value="UniProtKB-KW"/>
</dbReference>
<proteinExistence type="predicted"/>
<keyword evidence="1" id="KW-0238">DNA-binding</keyword>
<organism evidence="3 4">
    <name type="scientific">Pseudolycoriella hygida</name>
    <dbReference type="NCBI Taxonomy" id="35572"/>
    <lineage>
        <taxon>Eukaryota</taxon>
        <taxon>Metazoa</taxon>
        <taxon>Ecdysozoa</taxon>
        <taxon>Arthropoda</taxon>
        <taxon>Hexapoda</taxon>
        <taxon>Insecta</taxon>
        <taxon>Pterygota</taxon>
        <taxon>Neoptera</taxon>
        <taxon>Endopterygota</taxon>
        <taxon>Diptera</taxon>
        <taxon>Nematocera</taxon>
        <taxon>Sciaroidea</taxon>
        <taxon>Sciaridae</taxon>
        <taxon>Pseudolycoriella</taxon>
    </lineage>
</organism>
<dbReference type="AlphaFoldDB" id="A0A9Q0RUA3"/>
<dbReference type="PROSITE" id="PS51253">
    <property type="entry name" value="HTH_CENPB"/>
    <property type="match status" value="1"/>
</dbReference>
<sequence length="151" mass="16890">MSDKQSVRKAAKLQGISRTTLQRWLTHTSEEEAGKGEVVTVDPGHKTVLSQEAEDSLSKYLLKSSDMYFGLTSKQVRSLAYDLSVKLNNPLNEWIRSSMAGVDWLSSFFKRHPALSVRKPQATSSARATAFNRSNVVVPSHVYNRTGEMMI</sequence>
<keyword evidence="4" id="KW-1185">Reference proteome</keyword>
<dbReference type="InterPro" id="IPR006600">
    <property type="entry name" value="HTH_CenpB_DNA-bd_dom"/>
</dbReference>
<dbReference type="EMBL" id="WJQU01003682">
    <property type="protein sequence ID" value="KAJ6623022.1"/>
    <property type="molecule type" value="Genomic_DNA"/>
</dbReference>
<protein>
    <recommendedName>
        <fullName evidence="2">HTH CENPB-type domain-containing protein</fullName>
    </recommendedName>
</protein>
<feature type="domain" description="HTH CENPB-type" evidence="2">
    <location>
        <begin position="41"/>
        <end position="118"/>
    </location>
</feature>
<reference evidence="3" key="1">
    <citation type="submission" date="2022-07" db="EMBL/GenBank/DDBJ databases">
        <authorList>
            <person name="Trinca V."/>
            <person name="Uliana J.V.C."/>
            <person name="Torres T.T."/>
            <person name="Ward R.J."/>
            <person name="Monesi N."/>
        </authorList>
    </citation>
    <scope>NUCLEOTIDE SEQUENCE</scope>
    <source>
        <strain evidence="3">HSMRA1968</strain>
        <tissue evidence="3">Whole embryos</tissue>
    </source>
</reference>
<name>A0A9Q0RUA3_9DIPT</name>
<evidence type="ECO:0000313" key="4">
    <source>
        <dbReference type="Proteomes" id="UP001151699"/>
    </source>
</evidence>
<evidence type="ECO:0000313" key="3">
    <source>
        <dbReference type="EMBL" id="KAJ6623022.1"/>
    </source>
</evidence>
<dbReference type="Proteomes" id="UP001151699">
    <property type="component" value="Unassembled WGS sequence"/>
</dbReference>
<gene>
    <name evidence="3" type="ORF">Bhyg_17432</name>
</gene>
<accession>A0A9Q0RUA3</accession>